<proteinExistence type="predicted"/>
<keyword evidence="2" id="KW-1185">Reference proteome</keyword>
<dbReference type="AlphaFoldDB" id="A0A561BRQ3"/>
<dbReference type="OrthoDB" id="3370660at2"/>
<gene>
    <name evidence="1" type="ORF">FB561_2681</name>
</gene>
<accession>A0A561BRQ3</accession>
<organism evidence="1 2">
    <name type="scientific">Kribbella amoyensis</name>
    <dbReference type="NCBI Taxonomy" id="996641"/>
    <lineage>
        <taxon>Bacteria</taxon>
        <taxon>Bacillati</taxon>
        <taxon>Actinomycetota</taxon>
        <taxon>Actinomycetes</taxon>
        <taxon>Propionibacteriales</taxon>
        <taxon>Kribbellaceae</taxon>
        <taxon>Kribbella</taxon>
    </lineage>
</organism>
<evidence type="ECO:0000313" key="2">
    <source>
        <dbReference type="Proteomes" id="UP000318380"/>
    </source>
</evidence>
<protein>
    <submittedName>
        <fullName evidence="1">Uncharacterized protein</fullName>
    </submittedName>
</protein>
<sequence>MSSRAGETFDAARAGAEVRELLEADVPADGPASADGDPVTGEWTVTTGPGFRIVPLWEGEGLTGVYGNEWTDAADTATGYLEALGKTLETGWGPYRKITIDGALIRWQMDQPVDPLFDALFSVDLYGDLHVWQPRPDRWVAATVGHSDGDAPLVLAALVTDRPIPEPEGP</sequence>
<dbReference type="RefSeq" id="WP_145806501.1">
    <property type="nucleotide sequence ID" value="NZ_VIVK01000001.1"/>
</dbReference>
<evidence type="ECO:0000313" key="1">
    <source>
        <dbReference type="EMBL" id="TWD81565.1"/>
    </source>
</evidence>
<dbReference type="EMBL" id="VIVK01000001">
    <property type="protein sequence ID" value="TWD81565.1"/>
    <property type="molecule type" value="Genomic_DNA"/>
</dbReference>
<comment type="caution">
    <text evidence="1">The sequence shown here is derived from an EMBL/GenBank/DDBJ whole genome shotgun (WGS) entry which is preliminary data.</text>
</comment>
<dbReference type="Proteomes" id="UP000318380">
    <property type="component" value="Unassembled WGS sequence"/>
</dbReference>
<reference evidence="1 2" key="1">
    <citation type="submission" date="2019-06" db="EMBL/GenBank/DDBJ databases">
        <title>Sequencing the genomes of 1000 actinobacteria strains.</title>
        <authorList>
            <person name="Klenk H.-P."/>
        </authorList>
    </citation>
    <scope>NUCLEOTIDE SEQUENCE [LARGE SCALE GENOMIC DNA]</scope>
    <source>
        <strain evidence="1 2">DSM 24683</strain>
    </source>
</reference>
<name>A0A561BRQ3_9ACTN</name>